<feature type="region of interest" description="Disordered" evidence="1">
    <location>
        <begin position="1"/>
        <end position="67"/>
    </location>
</feature>
<evidence type="ECO:0000256" key="1">
    <source>
        <dbReference type="SAM" id="MobiDB-lite"/>
    </source>
</evidence>
<accession>A0A6J4RW48</accession>
<protein>
    <submittedName>
        <fullName evidence="2">Transcriptional regulator, LysR family</fullName>
    </submittedName>
</protein>
<name>A0A6J4RW48_9ACTN</name>
<dbReference type="EMBL" id="CADCVR010000015">
    <property type="protein sequence ID" value="CAA9476789.1"/>
    <property type="molecule type" value="Genomic_DNA"/>
</dbReference>
<feature type="compositionally biased region" description="Low complexity" evidence="1">
    <location>
        <begin position="21"/>
        <end position="49"/>
    </location>
</feature>
<organism evidence="2">
    <name type="scientific">uncultured Solirubrobacteraceae bacterium</name>
    <dbReference type="NCBI Taxonomy" id="1162706"/>
    <lineage>
        <taxon>Bacteria</taxon>
        <taxon>Bacillati</taxon>
        <taxon>Actinomycetota</taxon>
        <taxon>Thermoleophilia</taxon>
        <taxon>Solirubrobacterales</taxon>
        <taxon>Solirubrobacteraceae</taxon>
        <taxon>environmental samples</taxon>
    </lineage>
</organism>
<dbReference type="AlphaFoldDB" id="A0A6J4RW48"/>
<proteinExistence type="predicted"/>
<reference evidence="2" key="1">
    <citation type="submission" date="2020-02" db="EMBL/GenBank/DDBJ databases">
        <authorList>
            <person name="Meier V. D."/>
        </authorList>
    </citation>
    <scope>NUCLEOTIDE SEQUENCE</scope>
    <source>
        <strain evidence="2">AVDCRST_MAG53</strain>
    </source>
</reference>
<gene>
    <name evidence="2" type="ORF">AVDCRST_MAG53-371</name>
</gene>
<feature type="non-terminal residue" evidence="2">
    <location>
        <position position="109"/>
    </location>
</feature>
<evidence type="ECO:0000313" key="2">
    <source>
        <dbReference type="EMBL" id="CAA9476789.1"/>
    </source>
</evidence>
<feature type="non-terminal residue" evidence="2">
    <location>
        <position position="1"/>
    </location>
</feature>
<sequence>GRRDPPPAVVRRGRRGAQLHARCGAPAPRPAGALRADPPARAADGCSAARAHDAEGGSDPGGRGAAGACAMLLDGVEAAVQQVQDTAAGRTGRLRVGLAATASLDLTPL</sequence>